<feature type="compositionally biased region" description="Basic and acidic residues" evidence="1">
    <location>
        <begin position="232"/>
        <end position="241"/>
    </location>
</feature>
<accession>A0A1Y1VKF5</accession>
<organism evidence="2 3">
    <name type="scientific">Piromyces finnis</name>
    <dbReference type="NCBI Taxonomy" id="1754191"/>
    <lineage>
        <taxon>Eukaryota</taxon>
        <taxon>Fungi</taxon>
        <taxon>Fungi incertae sedis</taxon>
        <taxon>Chytridiomycota</taxon>
        <taxon>Chytridiomycota incertae sedis</taxon>
        <taxon>Neocallimastigomycetes</taxon>
        <taxon>Neocallimastigales</taxon>
        <taxon>Neocallimastigaceae</taxon>
        <taxon>Piromyces</taxon>
    </lineage>
</organism>
<comment type="caution">
    <text evidence="2">The sequence shown here is derived from an EMBL/GenBank/DDBJ whole genome shotgun (WGS) entry which is preliminary data.</text>
</comment>
<keyword evidence="3" id="KW-1185">Reference proteome</keyword>
<feature type="compositionally biased region" description="Acidic residues" evidence="1">
    <location>
        <begin position="208"/>
        <end position="227"/>
    </location>
</feature>
<feature type="compositionally biased region" description="Polar residues" evidence="1">
    <location>
        <begin position="243"/>
        <end position="255"/>
    </location>
</feature>
<proteinExistence type="predicted"/>
<dbReference type="OrthoDB" id="2137303at2759"/>
<evidence type="ECO:0000313" key="3">
    <source>
        <dbReference type="Proteomes" id="UP000193719"/>
    </source>
</evidence>
<gene>
    <name evidence="2" type="ORF">BCR36DRAFT_402057</name>
</gene>
<dbReference type="AlphaFoldDB" id="A0A1Y1VKF5"/>
<feature type="region of interest" description="Disordered" evidence="1">
    <location>
        <begin position="204"/>
        <end position="280"/>
    </location>
</feature>
<dbReference type="Proteomes" id="UP000193719">
    <property type="component" value="Unassembled WGS sequence"/>
</dbReference>
<sequence>MSESKLYNNNNDQNISNNKNYDELIIPISEIKSYEDSEKNDCLQYDSGELTDYSNLSLTPSHDSSGSNLCVHHNKINPLNDPIIQEMFKQRTVEMDQVEEERRIRMYTMMRYSKKYKHMQKQRANMKWDQMYNNYEQTEKSLKDSQSNILNSEENALEDNEKLSNWFSDNSPKIHRAISFKQSQSNFGIDLHDLDLIDMELNNCSENSNDDNDDNDNNNSDNEDNEQFIENNKNDSEHKEIVPSNNVKIYTNNKEQSFDEVAKSNSKISTSSSENETTNNNELIKSHYKFSSRSIGKVKSRSICFIDPNTPKINNYFSNSDINDSKTLTSSITSNNDYDNYDNNQTYLHNDYQSNINTFQNKDNKDKKKHKKLKLFNLVHKNKNTIVINDANTLNKVDFNSKNSADNNSDETVNPSISLHDYSNEDNFYNKSMINSNGKKKKLPFVRFFLGKKYSKSNETNDDNVDNNEAMSEQYLKNNTRLQNNEIDIKKILNN</sequence>
<dbReference type="EMBL" id="MCFH01000004">
    <property type="protein sequence ID" value="ORX58564.1"/>
    <property type="molecule type" value="Genomic_DNA"/>
</dbReference>
<feature type="compositionally biased region" description="Low complexity" evidence="1">
    <location>
        <begin position="263"/>
        <end position="280"/>
    </location>
</feature>
<evidence type="ECO:0000313" key="2">
    <source>
        <dbReference type="EMBL" id="ORX58564.1"/>
    </source>
</evidence>
<name>A0A1Y1VKF5_9FUNG</name>
<reference evidence="2 3" key="2">
    <citation type="submission" date="2016-08" db="EMBL/GenBank/DDBJ databases">
        <title>Pervasive Adenine N6-methylation of Active Genes in Fungi.</title>
        <authorList>
            <consortium name="DOE Joint Genome Institute"/>
            <person name="Mondo S.J."/>
            <person name="Dannebaum R.O."/>
            <person name="Kuo R.C."/>
            <person name="Labutti K."/>
            <person name="Haridas S."/>
            <person name="Kuo A."/>
            <person name="Salamov A."/>
            <person name="Ahrendt S.R."/>
            <person name="Lipzen A."/>
            <person name="Sullivan W."/>
            <person name="Andreopoulos W.B."/>
            <person name="Clum A."/>
            <person name="Lindquist E."/>
            <person name="Daum C."/>
            <person name="Ramamoorthy G.K."/>
            <person name="Gryganskyi A."/>
            <person name="Culley D."/>
            <person name="Magnuson J.K."/>
            <person name="James T.Y."/>
            <person name="O'Malley M.A."/>
            <person name="Stajich J.E."/>
            <person name="Spatafora J.W."/>
            <person name="Visel A."/>
            <person name="Grigoriev I.V."/>
        </authorList>
    </citation>
    <scope>NUCLEOTIDE SEQUENCE [LARGE SCALE GENOMIC DNA]</scope>
    <source>
        <strain evidence="3">finn</strain>
    </source>
</reference>
<reference evidence="2 3" key="1">
    <citation type="submission" date="2016-08" db="EMBL/GenBank/DDBJ databases">
        <title>Genomes of anaerobic fungi encode conserved fungal cellulosomes for biomass hydrolysis.</title>
        <authorList>
            <consortium name="DOE Joint Genome Institute"/>
            <person name="Haitjema C.H."/>
            <person name="Gilmore S.P."/>
            <person name="Henske J.K."/>
            <person name="Solomon K.V."/>
            <person name="De Groot R."/>
            <person name="Kuo A."/>
            <person name="Mondo S.J."/>
            <person name="Salamov A.A."/>
            <person name="Labutti K."/>
            <person name="Zhao Z."/>
            <person name="Chiniquy J."/>
            <person name="Barry K."/>
            <person name="Brewer H.M."/>
            <person name="Purvine S.O."/>
            <person name="Wright A.T."/>
            <person name="Boxma B."/>
            <person name="Van Alen T."/>
            <person name="Hackstein J.H."/>
            <person name="Baker S.E."/>
            <person name="Grigoriev I.V."/>
            <person name="O'Malley M.A."/>
        </authorList>
    </citation>
    <scope>NUCLEOTIDE SEQUENCE [LARGE SCALE GENOMIC DNA]</scope>
    <source>
        <strain evidence="3">finn</strain>
    </source>
</reference>
<evidence type="ECO:0000256" key="1">
    <source>
        <dbReference type="SAM" id="MobiDB-lite"/>
    </source>
</evidence>
<protein>
    <submittedName>
        <fullName evidence="2">Uncharacterized protein</fullName>
    </submittedName>
</protein>